<dbReference type="InParanoid" id="C3YB77"/>
<keyword evidence="3" id="KW-0732">Signal</keyword>
<dbReference type="AlphaFoldDB" id="C3YB77"/>
<reference evidence="4" key="1">
    <citation type="journal article" date="2008" name="Nature">
        <title>The amphioxus genome and the evolution of the chordate karyotype.</title>
        <authorList>
            <consortium name="US DOE Joint Genome Institute (JGI-PGF)"/>
            <person name="Putnam N.H."/>
            <person name="Butts T."/>
            <person name="Ferrier D.E.K."/>
            <person name="Furlong R.F."/>
            <person name="Hellsten U."/>
            <person name="Kawashima T."/>
            <person name="Robinson-Rechavi M."/>
            <person name="Shoguchi E."/>
            <person name="Terry A."/>
            <person name="Yu J.-K."/>
            <person name="Benito-Gutierrez E.L."/>
            <person name="Dubchak I."/>
            <person name="Garcia-Fernandez J."/>
            <person name="Gibson-Brown J.J."/>
            <person name="Grigoriev I.V."/>
            <person name="Horton A.C."/>
            <person name="de Jong P.J."/>
            <person name="Jurka J."/>
            <person name="Kapitonov V.V."/>
            <person name="Kohara Y."/>
            <person name="Kuroki Y."/>
            <person name="Lindquist E."/>
            <person name="Lucas S."/>
            <person name="Osoegawa K."/>
            <person name="Pennacchio L.A."/>
            <person name="Salamov A.A."/>
            <person name="Satou Y."/>
            <person name="Sauka-Spengler T."/>
            <person name="Schmutz J."/>
            <person name="Shin-I T."/>
            <person name="Toyoda A."/>
            <person name="Bronner-Fraser M."/>
            <person name="Fujiyama A."/>
            <person name="Holland L.Z."/>
            <person name="Holland P.W.H."/>
            <person name="Satoh N."/>
            <person name="Rokhsar D.S."/>
        </authorList>
    </citation>
    <scope>NUCLEOTIDE SEQUENCE [LARGE SCALE GENOMIC DNA]</scope>
    <source>
        <strain evidence="4">S238N-H82</strain>
        <tissue evidence="4">Testes</tissue>
    </source>
</reference>
<dbReference type="GO" id="GO:0030246">
    <property type="term" value="F:carbohydrate binding"/>
    <property type="evidence" value="ECO:0007669"/>
    <property type="project" value="UniProtKB-KW"/>
</dbReference>
<name>C3YB77_BRAFL</name>
<protein>
    <recommendedName>
        <fullName evidence="5">Short-chain collagen C4-like</fullName>
    </recommendedName>
</protein>
<feature type="compositionally biased region" description="Gly residues" evidence="2">
    <location>
        <begin position="85"/>
        <end position="94"/>
    </location>
</feature>
<gene>
    <name evidence="4" type="ORF">BRAFLDRAFT_67697</name>
</gene>
<evidence type="ECO:0008006" key="5">
    <source>
        <dbReference type="Google" id="ProtNLM"/>
    </source>
</evidence>
<evidence type="ECO:0000313" key="4">
    <source>
        <dbReference type="EMBL" id="EEN62455.1"/>
    </source>
</evidence>
<evidence type="ECO:0000256" key="2">
    <source>
        <dbReference type="SAM" id="MobiDB-lite"/>
    </source>
</evidence>
<evidence type="ECO:0000256" key="3">
    <source>
        <dbReference type="SAM" id="SignalP"/>
    </source>
</evidence>
<sequence>MGGQATVVLFVLSALFLFSVCLAEDSEGKEGSCLKQMENSNVNNITVVAPPGPRGDTGPPGPRGVRGEKGETGRPGKLGPHGMEGQKGGKGAPGPKGSLDAEGLCGGAVYIRWGRTSCDESTGTVKVYSGIAGGAFYNNKGGGSNFQCLPTDPEWGRYEDGTQGWKSFMYGAEYQLDTNVPYDKATFHDHDVPCAVCYSLSRHAQLMIPARKTCPEGWMREYGGYLMAERYDQDGRTEFVCMDGEPEVLPGGEANYNGALFYPVEARCGSLPCLPYVDGRELTCVVCTK</sequence>
<proteinExistence type="predicted"/>
<keyword evidence="1" id="KW-0430">Lectin</keyword>
<feature type="compositionally biased region" description="Basic and acidic residues" evidence="2">
    <location>
        <begin position="65"/>
        <end position="74"/>
    </location>
</feature>
<feature type="region of interest" description="Disordered" evidence="2">
    <location>
        <begin position="45"/>
        <end position="97"/>
    </location>
</feature>
<accession>C3YB77</accession>
<dbReference type="PANTHER" id="PTHR24024">
    <property type="entry name" value="PULMONARY SURFACTANT-ASSOCIATED PROTEIN A"/>
    <property type="match status" value="1"/>
</dbReference>
<feature type="chain" id="PRO_5002934959" description="Short-chain collagen C4-like" evidence="3">
    <location>
        <begin position="24"/>
        <end position="289"/>
    </location>
</feature>
<feature type="signal peptide" evidence="3">
    <location>
        <begin position="1"/>
        <end position="23"/>
    </location>
</feature>
<organism>
    <name type="scientific">Branchiostoma floridae</name>
    <name type="common">Florida lancelet</name>
    <name type="synonym">Amphioxus</name>
    <dbReference type="NCBI Taxonomy" id="7739"/>
    <lineage>
        <taxon>Eukaryota</taxon>
        <taxon>Metazoa</taxon>
        <taxon>Chordata</taxon>
        <taxon>Cephalochordata</taxon>
        <taxon>Leptocardii</taxon>
        <taxon>Amphioxiformes</taxon>
        <taxon>Branchiostomatidae</taxon>
        <taxon>Branchiostoma</taxon>
    </lineage>
</organism>
<evidence type="ECO:0000256" key="1">
    <source>
        <dbReference type="ARBA" id="ARBA00022734"/>
    </source>
</evidence>
<dbReference type="InterPro" id="IPR008160">
    <property type="entry name" value="Collagen"/>
</dbReference>
<dbReference type="InterPro" id="IPR051077">
    <property type="entry name" value="Ca-dependent_lectin"/>
</dbReference>
<dbReference type="Pfam" id="PF01391">
    <property type="entry name" value="Collagen"/>
    <property type="match status" value="1"/>
</dbReference>
<dbReference type="PANTHER" id="PTHR24024:SF18">
    <property type="entry name" value="SHORT-CHAIN COLLAGEN C4-LIKE"/>
    <property type="match status" value="1"/>
</dbReference>
<dbReference type="EMBL" id="GG666497">
    <property type="protein sequence ID" value="EEN62455.1"/>
    <property type="molecule type" value="Genomic_DNA"/>
</dbReference>